<dbReference type="OrthoDB" id="406793at2759"/>
<organism evidence="1">
    <name type="scientific">Cladocopium goreaui</name>
    <dbReference type="NCBI Taxonomy" id="2562237"/>
    <lineage>
        <taxon>Eukaryota</taxon>
        <taxon>Sar</taxon>
        <taxon>Alveolata</taxon>
        <taxon>Dinophyceae</taxon>
        <taxon>Suessiales</taxon>
        <taxon>Symbiodiniaceae</taxon>
        <taxon>Cladocopium</taxon>
    </lineage>
</organism>
<dbReference type="SUPFAM" id="SSF53448">
    <property type="entry name" value="Nucleotide-diphospho-sugar transferases"/>
    <property type="match status" value="1"/>
</dbReference>
<comment type="caution">
    <text evidence="1">The sequence shown here is derived from an EMBL/GenBank/DDBJ whole genome shotgun (WGS) entry which is preliminary data.</text>
</comment>
<dbReference type="CDD" id="cd01901">
    <property type="entry name" value="Ntn_hydrolase"/>
    <property type="match status" value="1"/>
</dbReference>
<proteinExistence type="predicted"/>
<dbReference type="EMBL" id="CAMXCT010002402">
    <property type="protein sequence ID" value="CAI3997950.1"/>
    <property type="molecule type" value="Genomic_DNA"/>
</dbReference>
<reference evidence="1" key="1">
    <citation type="submission" date="2022-10" db="EMBL/GenBank/DDBJ databases">
        <authorList>
            <person name="Chen Y."/>
            <person name="Dougan E. K."/>
            <person name="Chan C."/>
            <person name="Rhodes N."/>
            <person name="Thang M."/>
        </authorList>
    </citation>
    <scope>NUCLEOTIDE SEQUENCE</scope>
</reference>
<evidence type="ECO:0000313" key="1">
    <source>
        <dbReference type="EMBL" id="CAI3997950.1"/>
    </source>
</evidence>
<evidence type="ECO:0000313" key="2">
    <source>
        <dbReference type="EMBL" id="CAL4785262.1"/>
    </source>
</evidence>
<dbReference type="EMBL" id="CAMXCT020002402">
    <property type="protein sequence ID" value="CAL1151325.1"/>
    <property type="molecule type" value="Genomic_DNA"/>
</dbReference>
<name>A0A9P1CUI7_9DINO</name>
<dbReference type="SUPFAM" id="SSF53335">
    <property type="entry name" value="S-adenosyl-L-methionine-dependent methyltransferases"/>
    <property type="match status" value="1"/>
</dbReference>
<protein>
    <submittedName>
        <fullName evidence="1">Uncharacterized protein</fullName>
    </submittedName>
</protein>
<dbReference type="Proteomes" id="UP001152797">
    <property type="component" value="Unassembled WGS sequence"/>
</dbReference>
<dbReference type="AlphaFoldDB" id="A0A9P1CUI7"/>
<evidence type="ECO:0000313" key="3">
    <source>
        <dbReference type="Proteomes" id="UP001152797"/>
    </source>
</evidence>
<sequence>MPVLGGEVSGSSLATLAFLQRMPALCRGHNLLELGAGRGLLGIGAAALGGAGEVTDLEPEICAALRESLQETRRDELVIDARPQQHGGMLIMQLVLMDAGGYWGKMGSSDRPRWLRSILATNRHHARTHGHAMVLRWKRTLALTEWQQQQCHKSGKGREECIKRWERENFCWEKFPFMVDYLLNSQEFTHMIMLDADAALVRHHVDILGGIAQQMHDQNIDVFLTNEDWLKNGENRINGGVIMARNSKWSEDMFQDAFDAHKLGPKMHKKWRIGETGVMCTSNEQICLNDLFYGHGRKIMQGHMAFESGIVYNRGGCTLKHCWEKISDPSMEALRMTDERLLIVHFMGGSKNFAPEILCGDPSYTGEAPDGYGCAGRASRGTALRGLEVRQLDWDDGLEEALSRGPGLLLGSELLWADDAVEALLEAVVPAVVDHDWIWVYGAALRPSNDIFMRRLAAIAGTSLSCHGAVIETRCGKCHGVQVREETNVLLWKRSE</sequence>
<dbReference type="EMBL" id="CAMXCT030002402">
    <property type="protein sequence ID" value="CAL4785262.1"/>
    <property type="molecule type" value="Genomic_DNA"/>
</dbReference>
<keyword evidence="3" id="KW-1185">Reference proteome</keyword>
<accession>A0A9P1CUI7</accession>
<dbReference type="InterPro" id="IPR029044">
    <property type="entry name" value="Nucleotide-diphossugar_trans"/>
</dbReference>
<dbReference type="InterPro" id="IPR029063">
    <property type="entry name" value="SAM-dependent_MTases_sf"/>
</dbReference>
<reference evidence="2 3" key="2">
    <citation type="submission" date="2024-05" db="EMBL/GenBank/DDBJ databases">
        <authorList>
            <person name="Chen Y."/>
            <person name="Shah S."/>
            <person name="Dougan E. K."/>
            <person name="Thang M."/>
            <person name="Chan C."/>
        </authorList>
    </citation>
    <scope>NUCLEOTIDE SEQUENCE [LARGE SCALE GENOMIC DNA]</scope>
</reference>
<dbReference type="Gene3D" id="3.40.50.150">
    <property type="entry name" value="Vaccinia Virus protein VP39"/>
    <property type="match status" value="1"/>
</dbReference>
<gene>
    <name evidence="1" type="ORF">C1SCF055_LOCUS24285</name>
</gene>